<accession>A9THU3</accession>
<dbReference type="InParanoid" id="A9THU3"/>
<protein>
    <submittedName>
        <fullName evidence="1 2">Uncharacterized protein</fullName>
    </submittedName>
</protein>
<evidence type="ECO:0000313" key="1">
    <source>
        <dbReference type="EMBL" id="PNR27311.1"/>
    </source>
</evidence>
<gene>
    <name evidence="1" type="ORF">PHYPA_029463</name>
</gene>
<evidence type="ECO:0000313" key="3">
    <source>
        <dbReference type="Proteomes" id="UP000006727"/>
    </source>
</evidence>
<organism evidence="1">
    <name type="scientific">Physcomitrium patens</name>
    <name type="common">Spreading-leaved earth moss</name>
    <name type="synonym">Physcomitrella patens</name>
    <dbReference type="NCBI Taxonomy" id="3218"/>
    <lineage>
        <taxon>Eukaryota</taxon>
        <taxon>Viridiplantae</taxon>
        <taxon>Streptophyta</taxon>
        <taxon>Embryophyta</taxon>
        <taxon>Bryophyta</taxon>
        <taxon>Bryophytina</taxon>
        <taxon>Bryopsida</taxon>
        <taxon>Funariidae</taxon>
        <taxon>Funariales</taxon>
        <taxon>Funariaceae</taxon>
        <taxon>Physcomitrium</taxon>
    </lineage>
</organism>
<name>A9THU3_PHYPA</name>
<sequence length="121" mass="12928">MVRNMTWELVGSVKRIASEKENRMSIHEVLGRGDWVTDVDSKVPDTAGQRSKMLHKVSFARISSITQNNSVVATAGLGSKMGNGEAGKIEMDLTAIAVVDPVSSATMSNKIGSPDTHHGCC</sequence>
<dbReference type="Gramene" id="Pp3c25_1739V3.1">
    <property type="protein sequence ID" value="Pp3c25_1739V3.1"/>
    <property type="gene ID" value="Pp3c25_1739"/>
</dbReference>
<reference evidence="1 3" key="2">
    <citation type="journal article" date="2018" name="Plant J.">
        <title>The Physcomitrella patens chromosome-scale assembly reveals moss genome structure and evolution.</title>
        <authorList>
            <person name="Lang D."/>
            <person name="Ullrich K.K."/>
            <person name="Murat F."/>
            <person name="Fuchs J."/>
            <person name="Jenkins J."/>
            <person name="Haas F.B."/>
            <person name="Piednoel M."/>
            <person name="Gundlach H."/>
            <person name="Van Bel M."/>
            <person name="Meyberg R."/>
            <person name="Vives C."/>
            <person name="Morata J."/>
            <person name="Symeonidi A."/>
            <person name="Hiss M."/>
            <person name="Muchero W."/>
            <person name="Kamisugi Y."/>
            <person name="Saleh O."/>
            <person name="Blanc G."/>
            <person name="Decker E.L."/>
            <person name="van Gessel N."/>
            <person name="Grimwood J."/>
            <person name="Hayes R.D."/>
            <person name="Graham S.W."/>
            <person name="Gunter L.E."/>
            <person name="McDaniel S.F."/>
            <person name="Hoernstein S.N.W."/>
            <person name="Larsson A."/>
            <person name="Li F.W."/>
            <person name="Perroud P.F."/>
            <person name="Phillips J."/>
            <person name="Ranjan P."/>
            <person name="Rokshar D.S."/>
            <person name="Rothfels C.J."/>
            <person name="Schneider L."/>
            <person name="Shu S."/>
            <person name="Stevenson D.W."/>
            <person name="Thummler F."/>
            <person name="Tillich M."/>
            <person name="Villarreal Aguilar J.C."/>
            <person name="Widiez T."/>
            <person name="Wong G.K."/>
            <person name="Wymore A."/>
            <person name="Zhang Y."/>
            <person name="Zimmer A.D."/>
            <person name="Quatrano R.S."/>
            <person name="Mayer K.F.X."/>
            <person name="Goodstein D."/>
            <person name="Casacuberta J.M."/>
            <person name="Vandepoele K."/>
            <person name="Reski R."/>
            <person name="Cuming A.C."/>
            <person name="Tuskan G.A."/>
            <person name="Maumus F."/>
            <person name="Salse J."/>
            <person name="Schmutz J."/>
            <person name="Rensing S.A."/>
        </authorList>
    </citation>
    <scope>NUCLEOTIDE SEQUENCE [LARGE SCALE GENOMIC DNA]</scope>
    <source>
        <strain evidence="2 3">cv. Gransden 2004</strain>
    </source>
</reference>
<dbReference type="EnsemblPlants" id="Pp3c25_1739V3.1">
    <property type="protein sequence ID" value="Pp3c25_1739V3.1"/>
    <property type="gene ID" value="Pp3c25_1739"/>
</dbReference>
<evidence type="ECO:0000313" key="2">
    <source>
        <dbReference type="EnsemblPlants" id="Pp3c25_1739V3.1"/>
    </source>
</evidence>
<reference evidence="1 3" key="1">
    <citation type="journal article" date="2008" name="Science">
        <title>The Physcomitrella genome reveals evolutionary insights into the conquest of land by plants.</title>
        <authorList>
            <person name="Rensing S."/>
            <person name="Lang D."/>
            <person name="Zimmer A."/>
            <person name="Terry A."/>
            <person name="Salamov A."/>
            <person name="Shapiro H."/>
            <person name="Nishiyama T."/>
            <person name="Perroud P.-F."/>
            <person name="Lindquist E."/>
            <person name="Kamisugi Y."/>
            <person name="Tanahashi T."/>
            <person name="Sakakibara K."/>
            <person name="Fujita T."/>
            <person name="Oishi K."/>
            <person name="Shin-I T."/>
            <person name="Kuroki Y."/>
            <person name="Toyoda A."/>
            <person name="Suzuki Y."/>
            <person name="Hashimoto A."/>
            <person name="Yamaguchi K."/>
            <person name="Sugano A."/>
            <person name="Kohara Y."/>
            <person name="Fujiyama A."/>
            <person name="Anterola A."/>
            <person name="Aoki S."/>
            <person name="Ashton N."/>
            <person name="Barbazuk W.B."/>
            <person name="Barker E."/>
            <person name="Bennetzen J."/>
            <person name="Bezanilla M."/>
            <person name="Blankenship R."/>
            <person name="Cho S.H."/>
            <person name="Dutcher S."/>
            <person name="Estelle M."/>
            <person name="Fawcett J.A."/>
            <person name="Gundlach H."/>
            <person name="Hanada K."/>
            <person name="Heyl A."/>
            <person name="Hicks K.A."/>
            <person name="Hugh J."/>
            <person name="Lohr M."/>
            <person name="Mayer K."/>
            <person name="Melkozernov A."/>
            <person name="Murata T."/>
            <person name="Nelson D."/>
            <person name="Pils B."/>
            <person name="Prigge M."/>
            <person name="Reiss B."/>
            <person name="Renner T."/>
            <person name="Rombauts S."/>
            <person name="Rushton P."/>
            <person name="Sanderfoot A."/>
            <person name="Schween G."/>
            <person name="Shiu S.-H."/>
            <person name="Stueber K."/>
            <person name="Theodoulou F.L."/>
            <person name="Tu H."/>
            <person name="Van de Peer Y."/>
            <person name="Verrier P.J."/>
            <person name="Waters E."/>
            <person name="Wood A."/>
            <person name="Yang L."/>
            <person name="Cove D."/>
            <person name="Cuming A."/>
            <person name="Hasebe M."/>
            <person name="Lucas S."/>
            <person name="Mishler D.B."/>
            <person name="Reski R."/>
            <person name="Grigoriev I."/>
            <person name="Quatrano R.S."/>
            <person name="Boore J.L."/>
        </authorList>
    </citation>
    <scope>NUCLEOTIDE SEQUENCE [LARGE SCALE GENOMIC DNA]</scope>
    <source>
        <strain evidence="2 3">cv. Gransden 2004</strain>
    </source>
</reference>
<dbReference type="AlphaFoldDB" id="A9THU3"/>
<proteinExistence type="predicted"/>
<reference evidence="2" key="3">
    <citation type="submission" date="2020-12" db="UniProtKB">
        <authorList>
            <consortium name="EnsemblPlants"/>
        </authorList>
    </citation>
    <scope>IDENTIFICATION</scope>
</reference>
<dbReference type="Proteomes" id="UP000006727">
    <property type="component" value="Chromosome 25"/>
</dbReference>
<dbReference type="EMBL" id="ABEU02000025">
    <property type="protein sequence ID" value="PNR27311.1"/>
    <property type="molecule type" value="Genomic_DNA"/>
</dbReference>
<dbReference type="HOGENOM" id="CLU_2042029_0_0_1"/>
<dbReference type="PaxDb" id="3218-PP1S233_113V6.1"/>
<keyword evidence="3" id="KW-1185">Reference proteome</keyword>